<name>A0A494T9A8_SPHPE</name>
<evidence type="ECO:0008006" key="4">
    <source>
        <dbReference type="Google" id="ProtNLM"/>
    </source>
</evidence>
<feature type="region of interest" description="Disordered" evidence="1">
    <location>
        <begin position="198"/>
        <end position="218"/>
    </location>
</feature>
<proteinExistence type="predicted"/>
<dbReference type="Proteomes" id="UP000276254">
    <property type="component" value="Chromosome"/>
</dbReference>
<protein>
    <recommendedName>
        <fullName evidence="4">Tail fiber protein</fullName>
    </recommendedName>
</protein>
<evidence type="ECO:0000313" key="2">
    <source>
        <dbReference type="EMBL" id="AYJ85530.1"/>
    </source>
</evidence>
<gene>
    <name evidence="2" type="ORF">D3Y57_05475</name>
</gene>
<reference evidence="2 3" key="1">
    <citation type="submission" date="2018-09" db="EMBL/GenBank/DDBJ databases">
        <title>Sphingomonas peninsula sp. nov., isolated from fildes peninsula, Antarctic soil.</title>
        <authorList>
            <person name="Yingchao G."/>
        </authorList>
    </citation>
    <scope>NUCLEOTIDE SEQUENCE [LARGE SCALE GENOMIC DNA]</scope>
    <source>
        <strain evidence="2 3">YZ-8</strain>
    </source>
</reference>
<evidence type="ECO:0000256" key="1">
    <source>
        <dbReference type="SAM" id="MobiDB-lite"/>
    </source>
</evidence>
<dbReference type="OrthoDB" id="6174642at2"/>
<dbReference type="KEGG" id="spha:D3Y57_05475"/>
<dbReference type="AlphaFoldDB" id="A0A494T9A8"/>
<feature type="compositionally biased region" description="Low complexity" evidence="1">
    <location>
        <begin position="128"/>
        <end position="138"/>
    </location>
</feature>
<dbReference type="SUPFAM" id="SSF88874">
    <property type="entry name" value="Receptor-binding domain of short tail fibre protein gp12"/>
    <property type="match status" value="1"/>
</dbReference>
<sequence length="244" mass="24952">MALEAAPFINSLDPSNPPGTDQLSQADDHLRLIKASLKATFPNITGAVTLTQDVLNSPVRPPVGLISIWFGTAATVPATYAICDGRTVARTDGSGNITTPDMRNLVVMGAGALAAAGTLFGAGLSTSTSTTAGGHTHTNASSLAGSATDNTSITIEQMPNHSHNTTWTPGYTPANIDSSGVNEVTQYGSGLSFATTAVGGGQGHSHSLGGTAHTHGISTVGDHQHQVQLPVYQPAMALHFIMQV</sequence>
<organism evidence="2 3">
    <name type="scientific">Sphingomonas paeninsulae</name>
    <dbReference type="NCBI Taxonomy" id="2319844"/>
    <lineage>
        <taxon>Bacteria</taxon>
        <taxon>Pseudomonadati</taxon>
        <taxon>Pseudomonadota</taxon>
        <taxon>Alphaproteobacteria</taxon>
        <taxon>Sphingomonadales</taxon>
        <taxon>Sphingomonadaceae</taxon>
        <taxon>Sphingomonas</taxon>
    </lineage>
</organism>
<keyword evidence="3" id="KW-1185">Reference proteome</keyword>
<accession>A0A494T9A8</accession>
<dbReference type="EMBL" id="CP032829">
    <property type="protein sequence ID" value="AYJ85530.1"/>
    <property type="molecule type" value="Genomic_DNA"/>
</dbReference>
<feature type="region of interest" description="Disordered" evidence="1">
    <location>
        <begin position="128"/>
        <end position="147"/>
    </location>
</feature>
<evidence type="ECO:0000313" key="3">
    <source>
        <dbReference type="Proteomes" id="UP000276254"/>
    </source>
</evidence>